<proteinExistence type="predicted"/>
<evidence type="ECO:0000313" key="4">
    <source>
        <dbReference type="EMBL" id="GEO82089.1"/>
    </source>
</evidence>
<dbReference type="InterPro" id="IPR013149">
    <property type="entry name" value="ADH-like_C"/>
</dbReference>
<dbReference type="InterPro" id="IPR036291">
    <property type="entry name" value="NAD(P)-bd_dom_sf"/>
</dbReference>
<dbReference type="Proteomes" id="UP000321567">
    <property type="component" value="Unassembled WGS sequence"/>
</dbReference>
<dbReference type="AlphaFoldDB" id="A0A512H9F7"/>
<dbReference type="CDD" id="cd05276">
    <property type="entry name" value="p53_inducible_oxidoreductase"/>
    <property type="match status" value="1"/>
</dbReference>
<dbReference type="SUPFAM" id="SSF50129">
    <property type="entry name" value="GroES-like"/>
    <property type="match status" value="1"/>
</dbReference>
<gene>
    <name evidence="4" type="ORF">ROR02_22200</name>
</gene>
<keyword evidence="1" id="KW-0521">NADP</keyword>
<dbReference type="GO" id="GO:0016651">
    <property type="term" value="F:oxidoreductase activity, acting on NAD(P)H"/>
    <property type="evidence" value="ECO:0007669"/>
    <property type="project" value="TreeGrafter"/>
</dbReference>
<sequence>MRSSVAAATLHGVPLGETRPGRSFSLSRCLQEHPMTDGLPETMHCVEIAGKGGPDTLRLVSRPCPRPGEGQVLIRVAAAGVNRPDVLQREGRYPPPPGASDLPGLEVAGTIVALGPDTGSLALGETVCALLSGGGYAEYAVAEAGLCLPVPPGLTLVQAAALPETLFTVWHNVFERGRLQAGETLLIHGGSSGIGTTAIQMARHFGARVFVTAGSAEKCRACEALGAERAVNYREEVYEEVLRPLTDGRGVDVILDMVGRDYVGRDVGLMAEDGRRVSIAFLNGSKVSFDMMRVMLKRLVLTGSTLRNRPVAVKAHIAAALRDRVWPELAQGRLAPPVHAVFGLDEAPEAHRMMEASTHIGKIVLAVQKTDASEPAGI</sequence>
<accession>A0A512H9F7</accession>
<keyword evidence="2" id="KW-0560">Oxidoreductase</keyword>
<keyword evidence="5" id="KW-1185">Reference proteome</keyword>
<reference evidence="4 5" key="1">
    <citation type="submission" date="2019-07" db="EMBL/GenBank/DDBJ databases">
        <title>Whole genome shotgun sequence of Rhodospirillum oryzae NBRC 107573.</title>
        <authorList>
            <person name="Hosoyama A."/>
            <person name="Uohara A."/>
            <person name="Ohji S."/>
            <person name="Ichikawa N."/>
        </authorList>
    </citation>
    <scope>NUCLEOTIDE SEQUENCE [LARGE SCALE GENOMIC DNA]</scope>
    <source>
        <strain evidence="4 5">NBRC 107573</strain>
    </source>
</reference>
<feature type="domain" description="Enoyl reductase (ER)" evidence="3">
    <location>
        <begin position="52"/>
        <end position="365"/>
    </location>
</feature>
<dbReference type="Pfam" id="PF08240">
    <property type="entry name" value="ADH_N"/>
    <property type="match status" value="1"/>
</dbReference>
<dbReference type="Gene3D" id="3.90.180.10">
    <property type="entry name" value="Medium-chain alcohol dehydrogenases, catalytic domain"/>
    <property type="match status" value="1"/>
</dbReference>
<dbReference type="EMBL" id="BJZO01000060">
    <property type="protein sequence ID" value="GEO82089.1"/>
    <property type="molecule type" value="Genomic_DNA"/>
</dbReference>
<dbReference type="PANTHER" id="PTHR48106">
    <property type="entry name" value="QUINONE OXIDOREDUCTASE PIG3-RELATED"/>
    <property type="match status" value="1"/>
</dbReference>
<evidence type="ECO:0000256" key="1">
    <source>
        <dbReference type="ARBA" id="ARBA00022857"/>
    </source>
</evidence>
<dbReference type="Pfam" id="PF00107">
    <property type="entry name" value="ADH_zinc_N"/>
    <property type="match status" value="1"/>
</dbReference>
<dbReference type="SMART" id="SM00829">
    <property type="entry name" value="PKS_ER"/>
    <property type="match status" value="1"/>
</dbReference>
<dbReference type="SUPFAM" id="SSF51735">
    <property type="entry name" value="NAD(P)-binding Rossmann-fold domains"/>
    <property type="match status" value="1"/>
</dbReference>
<name>A0A512H9F7_9PROT</name>
<protein>
    <submittedName>
        <fullName evidence="4">NAD(P)H quinone oxidoreductase</fullName>
    </submittedName>
</protein>
<organism evidence="4 5">
    <name type="scientific">Pararhodospirillum oryzae</name>
    <dbReference type="NCBI Taxonomy" id="478448"/>
    <lineage>
        <taxon>Bacteria</taxon>
        <taxon>Pseudomonadati</taxon>
        <taxon>Pseudomonadota</taxon>
        <taxon>Alphaproteobacteria</taxon>
        <taxon>Rhodospirillales</taxon>
        <taxon>Rhodospirillaceae</taxon>
        <taxon>Pararhodospirillum</taxon>
    </lineage>
</organism>
<evidence type="ECO:0000256" key="2">
    <source>
        <dbReference type="ARBA" id="ARBA00023002"/>
    </source>
</evidence>
<dbReference type="NCBIfam" id="TIGR02824">
    <property type="entry name" value="quinone_pig3"/>
    <property type="match status" value="1"/>
</dbReference>
<dbReference type="Gene3D" id="3.40.50.720">
    <property type="entry name" value="NAD(P)-binding Rossmann-like Domain"/>
    <property type="match status" value="1"/>
</dbReference>
<dbReference type="InterPro" id="IPR020843">
    <property type="entry name" value="ER"/>
</dbReference>
<dbReference type="GO" id="GO:0070402">
    <property type="term" value="F:NADPH binding"/>
    <property type="evidence" value="ECO:0007669"/>
    <property type="project" value="TreeGrafter"/>
</dbReference>
<dbReference type="PANTHER" id="PTHR48106:SF8">
    <property type="entry name" value="OS02G0805600 PROTEIN"/>
    <property type="match status" value="1"/>
</dbReference>
<evidence type="ECO:0000313" key="5">
    <source>
        <dbReference type="Proteomes" id="UP000321567"/>
    </source>
</evidence>
<dbReference type="InterPro" id="IPR011032">
    <property type="entry name" value="GroES-like_sf"/>
</dbReference>
<dbReference type="InterPro" id="IPR013154">
    <property type="entry name" value="ADH-like_N"/>
</dbReference>
<evidence type="ECO:0000259" key="3">
    <source>
        <dbReference type="SMART" id="SM00829"/>
    </source>
</evidence>
<dbReference type="InterPro" id="IPR014189">
    <property type="entry name" value="Quinone_OxRdtase_PIG3"/>
</dbReference>
<comment type="caution">
    <text evidence="4">The sequence shown here is derived from an EMBL/GenBank/DDBJ whole genome shotgun (WGS) entry which is preliminary data.</text>
</comment>